<keyword evidence="4 7" id="KW-0443">Lipid metabolism</keyword>
<dbReference type="InterPro" id="IPR002641">
    <property type="entry name" value="PNPLA_dom"/>
</dbReference>
<dbReference type="SMART" id="SM00248">
    <property type="entry name" value="ANK"/>
    <property type="match status" value="23"/>
</dbReference>
<evidence type="ECO:0000313" key="9">
    <source>
        <dbReference type="EMBL" id="EEQ35315.1"/>
    </source>
</evidence>
<dbReference type="eggNOG" id="KOG4177">
    <property type="taxonomic scope" value="Eukaryota"/>
</dbReference>
<dbReference type="VEuPathDB" id="FungiDB:MCYG_08134"/>
<dbReference type="Proteomes" id="UP000002035">
    <property type="component" value="Unassembled WGS sequence"/>
</dbReference>
<dbReference type="EMBL" id="DS995708">
    <property type="protein sequence ID" value="EEQ35315.1"/>
    <property type="molecule type" value="Genomic_DNA"/>
</dbReference>
<reference evidence="10" key="1">
    <citation type="journal article" date="2012" name="MBio">
        <title>Comparative genome analysis of Trichophyton rubrum and related dermatophytes reveals candidate genes involved in infection.</title>
        <authorList>
            <person name="Martinez D.A."/>
            <person name="Oliver B.G."/>
            <person name="Graeser Y."/>
            <person name="Goldberg J.M."/>
            <person name="Li W."/>
            <person name="Martinez-Rossi N.M."/>
            <person name="Monod M."/>
            <person name="Shelest E."/>
            <person name="Barton R.C."/>
            <person name="Birch E."/>
            <person name="Brakhage A.A."/>
            <person name="Chen Z."/>
            <person name="Gurr S.J."/>
            <person name="Heiman D."/>
            <person name="Heitman J."/>
            <person name="Kosti I."/>
            <person name="Rossi A."/>
            <person name="Saif S."/>
            <person name="Samalova M."/>
            <person name="Saunders C.W."/>
            <person name="Shea T."/>
            <person name="Summerbell R.C."/>
            <person name="Xu J."/>
            <person name="Young S."/>
            <person name="Zeng Q."/>
            <person name="Birren B.W."/>
            <person name="Cuomo C.A."/>
            <person name="White T.C."/>
        </authorList>
    </citation>
    <scope>NUCLEOTIDE SEQUENCE [LARGE SCALE GENOMIC DNA]</scope>
    <source>
        <strain evidence="10">ATCC MYA-4605 / CBS 113480</strain>
    </source>
</reference>
<dbReference type="eggNOG" id="KOG4231">
    <property type="taxonomic scope" value="Eukaryota"/>
</dbReference>
<feature type="domain" description="PNPLA" evidence="8">
    <location>
        <begin position="24"/>
        <end position="225"/>
    </location>
</feature>
<organism evidence="9 10">
    <name type="scientific">Arthroderma otae (strain ATCC MYA-4605 / CBS 113480)</name>
    <name type="common">Microsporum canis</name>
    <dbReference type="NCBI Taxonomy" id="554155"/>
    <lineage>
        <taxon>Eukaryota</taxon>
        <taxon>Fungi</taxon>
        <taxon>Dikarya</taxon>
        <taxon>Ascomycota</taxon>
        <taxon>Pezizomycotina</taxon>
        <taxon>Eurotiomycetes</taxon>
        <taxon>Eurotiomycetidae</taxon>
        <taxon>Onygenales</taxon>
        <taxon>Arthrodermataceae</taxon>
        <taxon>Microsporum</taxon>
    </lineage>
</organism>
<keyword evidence="2" id="KW-0677">Repeat</keyword>
<feature type="short sequence motif" description="GXSXG" evidence="7">
    <location>
        <begin position="70"/>
        <end position="74"/>
    </location>
</feature>
<dbReference type="Pfam" id="PF01734">
    <property type="entry name" value="Patatin"/>
    <property type="match status" value="1"/>
</dbReference>
<keyword evidence="3 6" id="KW-0040">ANK repeat</keyword>
<dbReference type="PROSITE" id="PS51635">
    <property type="entry name" value="PNPLA"/>
    <property type="match status" value="1"/>
</dbReference>
<dbReference type="GO" id="GO:0016042">
    <property type="term" value="P:lipid catabolic process"/>
    <property type="evidence" value="ECO:0007669"/>
    <property type="project" value="UniProtKB-UniRule"/>
</dbReference>
<dbReference type="PRINTS" id="PR01415">
    <property type="entry name" value="ANKYRIN"/>
</dbReference>
<evidence type="ECO:0000259" key="8">
    <source>
        <dbReference type="PROSITE" id="PS51635"/>
    </source>
</evidence>
<dbReference type="InterPro" id="IPR002110">
    <property type="entry name" value="Ankyrin_rpt"/>
</dbReference>
<dbReference type="PANTHER" id="PTHR24198">
    <property type="entry name" value="ANKYRIN REPEAT AND PROTEIN KINASE DOMAIN-CONTAINING PROTEIN"/>
    <property type="match status" value="1"/>
</dbReference>
<dbReference type="OMA" id="NINPNCQ"/>
<feature type="active site" description="Proton acceptor" evidence="7">
    <location>
        <position position="212"/>
    </location>
</feature>
<dbReference type="PROSITE" id="PS50088">
    <property type="entry name" value="ANK_REPEAT"/>
    <property type="match status" value="17"/>
</dbReference>
<dbReference type="GO" id="GO:0046486">
    <property type="term" value="P:glycerolipid metabolic process"/>
    <property type="evidence" value="ECO:0007669"/>
    <property type="project" value="UniProtKB-ARBA"/>
</dbReference>
<feature type="repeat" description="ANK" evidence="6">
    <location>
        <begin position="883"/>
        <end position="915"/>
    </location>
</feature>
<dbReference type="Pfam" id="PF13637">
    <property type="entry name" value="Ank_4"/>
    <property type="match status" value="2"/>
</dbReference>
<dbReference type="SUPFAM" id="SSF52151">
    <property type="entry name" value="FabD/lysophospholipase-like"/>
    <property type="match status" value="1"/>
</dbReference>
<feature type="repeat" description="ANK" evidence="6">
    <location>
        <begin position="951"/>
        <end position="983"/>
    </location>
</feature>
<proteinExistence type="predicted"/>
<feature type="short sequence motif" description="GXGXXG" evidence="7">
    <location>
        <begin position="28"/>
        <end position="33"/>
    </location>
</feature>
<dbReference type="Gene3D" id="3.40.1090.10">
    <property type="entry name" value="Cytosolic phospholipase A2 catalytic domain"/>
    <property type="match status" value="1"/>
</dbReference>
<accession>C5FZL2</accession>
<keyword evidence="10" id="KW-1185">Reference proteome</keyword>
<evidence type="ECO:0000313" key="10">
    <source>
        <dbReference type="Proteomes" id="UP000002035"/>
    </source>
</evidence>
<feature type="repeat" description="ANK" evidence="6">
    <location>
        <begin position="1458"/>
        <end position="1490"/>
    </location>
</feature>
<feature type="repeat" description="ANK" evidence="6">
    <location>
        <begin position="1391"/>
        <end position="1423"/>
    </location>
</feature>
<feature type="repeat" description="ANK" evidence="6">
    <location>
        <begin position="1288"/>
        <end position="1321"/>
    </location>
</feature>
<dbReference type="OrthoDB" id="4195796at2759"/>
<dbReference type="Pfam" id="PF00023">
    <property type="entry name" value="Ank"/>
    <property type="match status" value="5"/>
</dbReference>
<dbReference type="PROSITE" id="PS50297">
    <property type="entry name" value="ANK_REP_REGION"/>
    <property type="match status" value="16"/>
</dbReference>
<dbReference type="Pfam" id="PF24883">
    <property type="entry name" value="NPHP3_N"/>
    <property type="match status" value="1"/>
</dbReference>
<dbReference type="Pfam" id="PF12796">
    <property type="entry name" value="Ank_2"/>
    <property type="match status" value="5"/>
</dbReference>
<keyword evidence="7" id="KW-0442">Lipid degradation</keyword>
<dbReference type="Gene3D" id="1.25.40.20">
    <property type="entry name" value="Ankyrin repeat-containing domain"/>
    <property type="match status" value="9"/>
</dbReference>
<feature type="repeat" description="ANK" evidence="6">
    <location>
        <begin position="1322"/>
        <end position="1357"/>
    </location>
</feature>
<feature type="repeat" description="ANK" evidence="6">
    <location>
        <begin position="1519"/>
        <end position="1552"/>
    </location>
</feature>
<evidence type="ECO:0000256" key="2">
    <source>
        <dbReference type="ARBA" id="ARBA00022737"/>
    </source>
</evidence>
<dbReference type="GO" id="GO:0004623">
    <property type="term" value="F:phospholipase A2 activity"/>
    <property type="evidence" value="ECO:0007669"/>
    <property type="project" value="UniProtKB-EC"/>
</dbReference>
<keyword evidence="7" id="KW-0378">Hydrolase</keyword>
<evidence type="ECO:0000256" key="6">
    <source>
        <dbReference type="PROSITE-ProRule" id="PRU00023"/>
    </source>
</evidence>
<evidence type="ECO:0000256" key="3">
    <source>
        <dbReference type="ARBA" id="ARBA00023043"/>
    </source>
</evidence>
<evidence type="ECO:0000256" key="1">
    <source>
        <dbReference type="ARBA" id="ARBA00013278"/>
    </source>
</evidence>
<dbReference type="InterPro" id="IPR056884">
    <property type="entry name" value="NPHP3-like_N"/>
</dbReference>
<feature type="repeat" description="ANK" evidence="6">
    <location>
        <begin position="1358"/>
        <end position="1390"/>
    </location>
</feature>
<sequence length="1665" mass="184282">MAKNLRTGRGGGANPLDRDGYCLLSLDGGGIRGLSSLSILKNIMDRVNDERQNEGKDRVKPCEIFDLIGGTSTGGLIAIMLGRLEMDVDECIKAYRNLAKTVFSERARRFPVNRKGDTKAQYDSGRLRDAINEVLSERNVPPTELLDDGTKRGCHTFVCATDDYTKATVRLRSYKLLDQDKIPATICQAALATSAATTIFDPVLIDGRTFHDGAFGANNPVNEVEAEAINLWRSETADIKPEVKCFVSIGTGNPGVKPFENNAYGFLRKTLVQIATETENTERKFIDRWRMQYDSKRYFRFNVEQGLQDIGIDEYDRQGHIMSATDSYLTHWGGNSQIRDCVQNLGLKEKITVDGLGCSIGSGKTYLIVSYFYCSRKEAESSRGDPTCVFRTLLLQLSNLNRKECGPLLQIFRERRNQSQRSNTELLGLEIKECVEHIITIAKNTPKVALVIDALDELELKSPKSFLSALEDLGNCDHIKVVVSRRDDGESDMRYRIDRMEGINYEEISTTCDENRAEIKRFIDQQITNAIDDESLLYGEVEPPLKEEIIRRLNEKAKTMFLWVTLQVSILCTDNMRCEQDIYDQLDILPDDLEATFEYIHKLIHTAVADYLISSEHAAYEVFWAHSVILQRCLDIYIRAAKEKTIEEDEILENYATQFWPIHVKSKDGDIKPKTNSDLKPKIKSDLEAITNSKLCRFFLDNDELPEKEVKVAPAFIGWTNYADTLSKELQPPYKYKLQNVIADPPTPLFLGCCFGILPRAEDLCFSRTLNGDWNQKNRCGISALCLAAIYGHLGTVKYLLKKGAKPEGMIKLGQRTPLLLAAAEGGKDSEEIIESLLENGANVNAMDGFKQTALHFVARNGFHTSAKALLKQRAMPSPAASDGSTPLSWAASNGHEDIVKLLLKYNVDPNCRDNAGRTPLSWAAGNGHQPVARLLLDDHRNVDQNCQDKDGGTPLSWAATNGHISIIELLLDHNVDLNCQNKDGSTPLSWAAINGHKAIVELLLKHNIDPNCQDNNGRISLLWAAGYGHESVVELLLRQKNIDINFQDKKGGTPLAWAAGNGHKSVVELLLRQKNINPNCQDKEGGTPISWAATNGHKSIVRLLLDQNIDPNCQDMHGGTPLSWAATNGHEPVVELLLRQKNINPNFQDKNGFTPLAWAARNGHKPVVELLLRQKNINPNIQDKNGIIPFAWAAGNGHKPVVELLLCRKNINPNFRDKEGRTPFVWAAGNGHKSVVELLLHQKNINPNFQDKKGGTPLAWAAGNGHKSVVELLLHQKNINPNCQDKEGGTPLSWAATNGHESIVRLLLLYPGIDINCRDNTRNTPLLRAARNGPNGHKSIVRLLLDQNVDPNRQDKEGGTPISWAATNGHESIVRLLLDQNIDPNCRDNTGNTPLSRAAGNGYESVVKLLLDQNVNLNCRDDTGNTPLSRAAGNGYESVVKLLLDQNVNNLNCRDDTGNTPLSWAAGNGYESVVKLLLDQNVDLNCGTPLLWAAKKGFQTIVERLLASNADPNYPGGKGSTPLSWAATNGHESIVRLLLLHPDIDPNCRDNTRNTPLLRAAGNGPLLPLRHVVWIFSSSQCTARSVDTPFLLPSQAFVKAVRVDTSVFASLLVMRLEIPSGPGALFGDNASIGVLICGHSTDAGYTKRSMSVVSAALSAGRWLF</sequence>
<dbReference type="HOGENOM" id="CLU_003496_0_0_1"/>
<evidence type="ECO:0000256" key="5">
    <source>
        <dbReference type="ARBA" id="ARBA00023422"/>
    </source>
</evidence>
<dbReference type="InterPro" id="IPR036770">
    <property type="entry name" value="Ankyrin_rpt-contain_sf"/>
</dbReference>
<dbReference type="RefSeq" id="XP_002843051.1">
    <property type="nucleotide sequence ID" value="XM_002843005.1"/>
</dbReference>
<protein>
    <recommendedName>
        <fullName evidence="1">phospholipase A2</fullName>
        <ecNumber evidence="1">3.1.1.4</ecNumber>
    </recommendedName>
</protein>
<feature type="repeat" description="ANK" evidence="6">
    <location>
        <begin position="984"/>
        <end position="1016"/>
    </location>
</feature>
<feature type="repeat" description="ANK" evidence="6">
    <location>
        <begin position="1152"/>
        <end position="1174"/>
    </location>
</feature>
<feature type="repeat" description="ANK" evidence="6">
    <location>
        <begin position="1085"/>
        <end position="1117"/>
    </location>
</feature>
<comment type="catalytic activity">
    <reaction evidence="5">
        <text>a 1,2-diacyl-sn-glycero-3-phosphocholine + H2O = a 1-acyl-sn-glycero-3-phosphocholine + a fatty acid + H(+)</text>
        <dbReference type="Rhea" id="RHEA:15801"/>
        <dbReference type="ChEBI" id="CHEBI:15377"/>
        <dbReference type="ChEBI" id="CHEBI:15378"/>
        <dbReference type="ChEBI" id="CHEBI:28868"/>
        <dbReference type="ChEBI" id="CHEBI:57643"/>
        <dbReference type="ChEBI" id="CHEBI:58168"/>
        <dbReference type="EC" id="3.1.1.4"/>
    </reaction>
    <physiologicalReaction direction="left-to-right" evidence="5">
        <dbReference type="Rhea" id="RHEA:15802"/>
    </physiologicalReaction>
</comment>
<feature type="short sequence motif" description="DGA/G" evidence="7">
    <location>
        <begin position="212"/>
        <end position="214"/>
    </location>
</feature>
<dbReference type="InterPro" id="IPR016035">
    <property type="entry name" value="Acyl_Trfase/lysoPLipase"/>
</dbReference>
<dbReference type="EC" id="3.1.1.4" evidence="1"/>
<feature type="active site" description="Nucleophile" evidence="7">
    <location>
        <position position="72"/>
    </location>
</feature>
<feature type="repeat" description="ANK" evidence="6">
    <location>
        <begin position="1254"/>
        <end position="1275"/>
    </location>
</feature>
<dbReference type="SUPFAM" id="SSF48403">
    <property type="entry name" value="Ankyrin repeat"/>
    <property type="match status" value="3"/>
</dbReference>
<dbReference type="GeneID" id="9227643"/>
<evidence type="ECO:0000256" key="4">
    <source>
        <dbReference type="ARBA" id="ARBA00023098"/>
    </source>
</evidence>
<dbReference type="CDD" id="cd07216">
    <property type="entry name" value="Pat17_PNPLA8_PNPLA9_like3"/>
    <property type="match status" value="1"/>
</dbReference>
<feature type="repeat" description="ANK" evidence="6">
    <location>
        <begin position="814"/>
        <end position="849"/>
    </location>
</feature>
<dbReference type="PANTHER" id="PTHR24198:SF165">
    <property type="entry name" value="ANKYRIN REPEAT-CONTAINING PROTEIN-RELATED"/>
    <property type="match status" value="1"/>
</dbReference>
<evidence type="ECO:0000256" key="7">
    <source>
        <dbReference type="PROSITE-ProRule" id="PRU01161"/>
    </source>
</evidence>
<name>C5FZL2_ARTOC</name>
<feature type="repeat" description="ANK" evidence="6">
    <location>
        <begin position="1424"/>
        <end position="1450"/>
    </location>
</feature>
<gene>
    <name evidence="9" type="ORF">MCYG_08134</name>
</gene>
<feature type="repeat" description="ANK" evidence="6">
    <location>
        <begin position="916"/>
        <end position="948"/>
    </location>
</feature>
<feature type="repeat" description="ANK" evidence="6">
    <location>
        <begin position="1118"/>
        <end position="1140"/>
    </location>
</feature>
<dbReference type="STRING" id="554155.C5FZL2"/>
<feature type="repeat" description="ANK" evidence="6">
    <location>
        <begin position="1051"/>
        <end position="1073"/>
    </location>
</feature>